<proteinExistence type="predicted"/>
<protein>
    <recommendedName>
        <fullName evidence="4">HK97 gp10 family phage protein</fullName>
    </recommendedName>
</protein>
<organism evidence="2 3">
    <name type="scientific">Stenotrophomonas maltophilia</name>
    <name type="common">Pseudomonas maltophilia</name>
    <name type="synonym">Xanthomonas maltophilia</name>
    <dbReference type="NCBI Taxonomy" id="40324"/>
    <lineage>
        <taxon>Bacteria</taxon>
        <taxon>Pseudomonadati</taxon>
        <taxon>Pseudomonadota</taxon>
        <taxon>Gammaproteobacteria</taxon>
        <taxon>Lysobacterales</taxon>
        <taxon>Lysobacteraceae</taxon>
        <taxon>Stenotrophomonas</taxon>
        <taxon>Stenotrophomonas maltophilia group</taxon>
    </lineage>
</organism>
<reference evidence="3" key="1">
    <citation type="journal article" date="2020" name="MBio">
        <title>Horizontal gene transfer to a defensive symbiont with a reduced genome amongst a multipartite beetle microbiome.</title>
        <authorList>
            <person name="Waterworth S.C."/>
            <person name="Florez L.V."/>
            <person name="Rees E.R."/>
            <person name="Hertweck C."/>
            <person name="Kaltenpoth M."/>
            <person name="Kwan J.C."/>
        </authorList>
    </citation>
    <scope>NUCLEOTIDE SEQUENCE [LARGE SCALE GENOMIC DNA]</scope>
</reference>
<dbReference type="AlphaFoldDB" id="A0A7V8JMM3"/>
<gene>
    <name evidence="2" type="ORF">GAK31_01670</name>
</gene>
<name>A0A7V8JMM3_STEMA</name>
<evidence type="ECO:0000256" key="1">
    <source>
        <dbReference type="SAM" id="MobiDB-lite"/>
    </source>
</evidence>
<evidence type="ECO:0000313" key="3">
    <source>
        <dbReference type="Proteomes" id="UP000487117"/>
    </source>
</evidence>
<dbReference type="EMBL" id="WNDS01000002">
    <property type="protein sequence ID" value="KAF1016181.1"/>
    <property type="molecule type" value="Genomic_DNA"/>
</dbReference>
<evidence type="ECO:0008006" key="4">
    <source>
        <dbReference type="Google" id="ProtNLM"/>
    </source>
</evidence>
<feature type="region of interest" description="Disordered" evidence="1">
    <location>
        <begin position="33"/>
        <end position="71"/>
    </location>
</feature>
<comment type="caution">
    <text evidence="2">The sequence shown here is derived from an EMBL/GenBank/DDBJ whole genome shotgun (WGS) entry which is preliminary data.</text>
</comment>
<evidence type="ECO:0000313" key="2">
    <source>
        <dbReference type="EMBL" id="KAF1016181.1"/>
    </source>
</evidence>
<sequence>MAGKFADQVKAFTQKAKLRQEAIFKGSAQQLMEEANTPEGRGGKMPVDTGFLRNSVGASTEGPPESGGEPPELVFLGLQVGQAVWAGWTAKYAMRMEHGFYGEDSKGRTYAQAGKGFVRAAAQNWAFIVEAVAKQVKDQIP</sequence>
<dbReference type="Proteomes" id="UP000487117">
    <property type="component" value="Unassembled WGS sequence"/>
</dbReference>
<accession>A0A7V8JMM3</accession>
<feature type="compositionally biased region" description="Low complexity" evidence="1">
    <location>
        <begin position="61"/>
        <end position="71"/>
    </location>
</feature>